<protein>
    <submittedName>
        <fullName evidence="2">Uncharacterized protein</fullName>
    </submittedName>
</protein>
<organism evidence="2 3">
    <name type="scientific">Neisseria mucosa (strain ATCC 25996 / DSM 4631 / NCTC 10774 / M26)</name>
    <dbReference type="NCBI Taxonomy" id="546266"/>
    <lineage>
        <taxon>Bacteria</taxon>
        <taxon>Pseudomonadati</taxon>
        <taxon>Pseudomonadota</taxon>
        <taxon>Betaproteobacteria</taxon>
        <taxon>Neisseriales</taxon>
        <taxon>Neisseriaceae</taxon>
        <taxon>Neisseria</taxon>
    </lineage>
</organism>
<sequence length="44" mass="5132">MKGRLKTWCLSFQTTFLIIFVDGFHATGLLVIRGWGTRYTIRRA</sequence>
<proteinExistence type="predicted"/>
<evidence type="ECO:0000313" key="2">
    <source>
        <dbReference type="EMBL" id="EFC87830.1"/>
    </source>
</evidence>
<dbReference type="STRING" id="546266.NEIMUCOT_05745"/>
<dbReference type="Proteomes" id="UP000003344">
    <property type="component" value="Unassembled WGS sequence"/>
</dbReference>
<keyword evidence="1" id="KW-0472">Membrane</keyword>
<accession>D2ZYN1</accession>
<keyword evidence="1" id="KW-0812">Transmembrane</keyword>
<feature type="transmembrane region" description="Helical" evidence="1">
    <location>
        <begin position="12"/>
        <end position="32"/>
    </location>
</feature>
<reference evidence="2 3" key="1">
    <citation type="submission" date="2009-10" db="EMBL/GenBank/DDBJ databases">
        <authorList>
            <person name="Weinstock G."/>
            <person name="Sodergren E."/>
            <person name="Clifton S."/>
            <person name="Fulton L."/>
            <person name="Fulton B."/>
            <person name="Courtney L."/>
            <person name="Fronick C."/>
            <person name="Harrison M."/>
            <person name="Strong C."/>
            <person name="Farmer C."/>
            <person name="Delahaunty K."/>
            <person name="Markovic C."/>
            <person name="Hall O."/>
            <person name="Minx P."/>
            <person name="Tomlinson C."/>
            <person name="Mitreva M."/>
            <person name="Nelson J."/>
            <person name="Hou S."/>
            <person name="Wollam A."/>
            <person name="Pepin K.H."/>
            <person name="Johnson M."/>
            <person name="Bhonagiri V."/>
            <person name="Nash W.E."/>
            <person name="Warren W."/>
            <person name="Chinwalla A."/>
            <person name="Mardis E.R."/>
            <person name="Wilson R.K."/>
        </authorList>
    </citation>
    <scope>NUCLEOTIDE SEQUENCE [LARGE SCALE GENOMIC DNA]</scope>
    <source>
        <strain evidence="3">ATCC 25996 / DSM 4631 / NCTC 10774 / M26</strain>
    </source>
</reference>
<evidence type="ECO:0000313" key="3">
    <source>
        <dbReference type="Proteomes" id="UP000003344"/>
    </source>
</evidence>
<evidence type="ECO:0000256" key="1">
    <source>
        <dbReference type="SAM" id="Phobius"/>
    </source>
</evidence>
<keyword evidence="1" id="KW-1133">Transmembrane helix</keyword>
<dbReference type="AlphaFoldDB" id="D2ZYN1"/>
<comment type="caution">
    <text evidence="2">The sequence shown here is derived from an EMBL/GenBank/DDBJ whole genome shotgun (WGS) entry which is preliminary data.</text>
</comment>
<gene>
    <name evidence="2" type="ORF">NEIMUCOT_05745</name>
</gene>
<name>D2ZYN1_NEIM2</name>
<dbReference type="EMBL" id="ACDX02000014">
    <property type="protein sequence ID" value="EFC87830.1"/>
    <property type="molecule type" value="Genomic_DNA"/>
</dbReference>